<evidence type="ECO:0000259" key="4">
    <source>
        <dbReference type="PROSITE" id="PS51957"/>
    </source>
</evidence>
<dbReference type="RefSeq" id="XP_030047075.1">
    <property type="nucleotide sequence ID" value="XM_030191215.1"/>
</dbReference>
<accession>A0A6P7X935</accession>
<comment type="similarity">
    <text evidence="1 2">Belongs to the LDB family.</text>
</comment>
<feature type="domain" description="LIM interaction" evidence="4">
    <location>
        <begin position="340"/>
        <end position="379"/>
    </location>
</feature>
<proteinExistence type="inferred from homology"/>
<feature type="region of interest" description="Disordered" evidence="3">
    <location>
        <begin position="374"/>
        <end position="415"/>
    </location>
</feature>
<gene>
    <name evidence="6" type="primary">LDB2</name>
</gene>
<dbReference type="PROSITE" id="PS51957">
    <property type="entry name" value="LID"/>
    <property type="match status" value="1"/>
</dbReference>
<sequence length="415" mass="47486">MSSTPHDPFYSSPFGPFYRRHTPYMVQPEYRIYEMNKRLQSRTEDSDNLWWDAFATEFFEDDATLTLSFCLEDGPKRYTIGRTLIPRYFSTVFEGGVTDLYYILKHSKESYHNSSITVDCDQCTMVTQHGKPMFTKVCTEGRLILEFTFDDLMRIKTWHFTIRQYRELIPRSILAMHAQDPQVLEQLSKNITRMGLTNFTLNYLRLCVILEPMQELMSRHKTYNLSPRDCLKTCLFQKWQRMVAPPAEPTRQATTKRRKRKNSTSSTSNNSAGNTANSTNSKKKAAAAVANLGLASQIPCITTKKCLSHTTRLRRNYRGIRTGLKDTAKLNSNGLCCSQDVMVVGEPTLMGGEFGDEDERLITRLENTQYDAANGMDDEEDFNNSPALANSSPWNSKPPNNQETKSENPTPQASQ</sequence>
<dbReference type="InParanoid" id="A0A6P7X935"/>
<dbReference type="OrthoDB" id="774557at2759"/>
<dbReference type="FunCoup" id="A0A6P7X935">
    <property type="interactions" value="260"/>
</dbReference>
<reference evidence="6" key="1">
    <citation type="submission" date="2025-08" db="UniProtKB">
        <authorList>
            <consortium name="RefSeq"/>
        </authorList>
    </citation>
    <scope>IDENTIFICATION</scope>
</reference>
<feature type="region of interest" description="Disordered" evidence="3">
    <location>
        <begin position="245"/>
        <end position="281"/>
    </location>
</feature>
<dbReference type="AlphaFoldDB" id="A0A6P7X935"/>
<feature type="compositionally biased region" description="Low complexity" evidence="3">
    <location>
        <begin position="263"/>
        <end position="281"/>
    </location>
</feature>
<dbReference type="Pfam" id="PF01803">
    <property type="entry name" value="LIM_bind"/>
    <property type="match status" value="1"/>
</dbReference>
<dbReference type="Proteomes" id="UP000515156">
    <property type="component" value="Chromosome 2"/>
</dbReference>
<evidence type="ECO:0000256" key="1">
    <source>
        <dbReference type="ARBA" id="ARBA00006928"/>
    </source>
</evidence>
<dbReference type="Gene3D" id="2.10.110.10">
    <property type="entry name" value="Cysteine Rich Protein"/>
    <property type="match status" value="1"/>
</dbReference>
<evidence type="ECO:0000256" key="2">
    <source>
        <dbReference type="PROSITE-ProRule" id="PRU01302"/>
    </source>
</evidence>
<dbReference type="PANTHER" id="PTHR10378">
    <property type="entry name" value="LIM DOMAIN-BINDING PROTEIN"/>
    <property type="match status" value="1"/>
</dbReference>
<feature type="compositionally biased region" description="Low complexity" evidence="3">
    <location>
        <begin position="390"/>
        <end position="401"/>
    </location>
</feature>
<dbReference type="InterPro" id="IPR029005">
    <property type="entry name" value="LIM-bd/SEUSS"/>
</dbReference>
<protein>
    <submittedName>
        <fullName evidence="6">LIM domain-binding protein 2 isoform X1</fullName>
    </submittedName>
</protein>
<dbReference type="GO" id="GO:0030274">
    <property type="term" value="F:LIM domain binding"/>
    <property type="evidence" value="ECO:0007669"/>
    <property type="project" value="UniProtKB-UniRule"/>
</dbReference>
<evidence type="ECO:0000313" key="5">
    <source>
        <dbReference type="Proteomes" id="UP000515156"/>
    </source>
</evidence>
<organism evidence="5 6">
    <name type="scientific">Microcaecilia unicolor</name>
    <dbReference type="NCBI Taxonomy" id="1415580"/>
    <lineage>
        <taxon>Eukaryota</taxon>
        <taxon>Metazoa</taxon>
        <taxon>Chordata</taxon>
        <taxon>Craniata</taxon>
        <taxon>Vertebrata</taxon>
        <taxon>Euteleostomi</taxon>
        <taxon>Amphibia</taxon>
        <taxon>Gymnophiona</taxon>
        <taxon>Siphonopidae</taxon>
        <taxon>Microcaecilia</taxon>
    </lineage>
</organism>
<name>A0A6P7X935_9AMPH</name>
<evidence type="ECO:0000256" key="3">
    <source>
        <dbReference type="SAM" id="MobiDB-lite"/>
    </source>
</evidence>
<dbReference type="Pfam" id="PF17916">
    <property type="entry name" value="LID"/>
    <property type="match status" value="1"/>
</dbReference>
<dbReference type="CTD" id="9079"/>
<dbReference type="KEGG" id="muo:115461426"/>
<dbReference type="InterPro" id="IPR041363">
    <property type="entry name" value="LID"/>
</dbReference>
<keyword evidence="5" id="KW-1185">Reference proteome</keyword>
<evidence type="ECO:0000313" key="6">
    <source>
        <dbReference type="RefSeq" id="XP_030047075.1"/>
    </source>
</evidence>
<dbReference type="GeneID" id="115461426"/>